<dbReference type="PANTHER" id="PTHR33744:SF1">
    <property type="entry name" value="DNA-BINDING TRANSCRIPTIONAL ACTIVATOR ADER"/>
    <property type="match status" value="1"/>
</dbReference>
<dbReference type="Gene3D" id="1.10.10.2840">
    <property type="entry name" value="PucR C-terminal helix-turn-helix domain"/>
    <property type="match status" value="1"/>
</dbReference>
<feature type="domain" description="PucR C-terminal helix-turn-helix" evidence="1">
    <location>
        <begin position="15"/>
        <end position="69"/>
    </location>
</feature>
<dbReference type="InterPro" id="IPR025736">
    <property type="entry name" value="PucR_C-HTH_dom"/>
</dbReference>
<evidence type="ECO:0000259" key="1">
    <source>
        <dbReference type="Pfam" id="PF13556"/>
    </source>
</evidence>
<gene>
    <name evidence="2" type="ORF">NCTC10485_02182</name>
</gene>
<keyword evidence="3" id="KW-1185">Reference proteome</keyword>
<dbReference type="AlphaFoldDB" id="A0A448I684"/>
<protein>
    <submittedName>
        <fullName evidence="2">Regulator of polyketide synthase expression</fullName>
    </submittedName>
</protein>
<dbReference type="InterPro" id="IPR051448">
    <property type="entry name" value="CdaR-like_regulators"/>
</dbReference>
<evidence type="ECO:0000313" key="3">
    <source>
        <dbReference type="Proteomes" id="UP000282551"/>
    </source>
</evidence>
<dbReference type="Proteomes" id="UP000282551">
    <property type="component" value="Chromosome"/>
</dbReference>
<dbReference type="InterPro" id="IPR042070">
    <property type="entry name" value="PucR_C-HTH_sf"/>
</dbReference>
<evidence type="ECO:0000313" key="2">
    <source>
        <dbReference type="EMBL" id="VEG47890.1"/>
    </source>
</evidence>
<name>A0A448I684_MYCCI</name>
<organism evidence="2 3">
    <name type="scientific">Mycolicibacterium chitae</name>
    <name type="common">Mycobacterium chitae</name>
    <dbReference type="NCBI Taxonomy" id="1792"/>
    <lineage>
        <taxon>Bacteria</taxon>
        <taxon>Bacillati</taxon>
        <taxon>Actinomycetota</taxon>
        <taxon>Actinomycetes</taxon>
        <taxon>Mycobacteriales</taxon>
        <taxon>Mycobacteriaceae</taxon>
        <taxon>Mycolicibacterium</taxon>
    </lineage>
</organism>
<dbReference type="EMBL" id="LR134355">
    <property type="protein sequence ID" value="VEG47890.1"/>
    <property type="molecule type" value="Genomic_DNA"/>
</dbReference>
<dbReference type="Pfam" id="PF13556">
    <property type="entry name" value="HTH_30"/>
    <property type="match status" value="1"/>
</dbReference>
<accession>A0A448I684</accession>
<dbReference type="PANTHER" id="PTHR33744">
    <property type="entry name" value="CARBOHYDRATE DIACID REGULATOR"/>
    <property type="match status" value="1"/>
</dbReference>
<proteinExistence type="predicted"/>
<reference evidence="2 3" key="1">
    <citation type="submission" date="2018-12" db="EMBL/GenBank/DDBJ databases">
        <authorList>
            <consortium name="Pathogen Informatics"/>
        </authorList>
    </citation>
    <scope>NUCLEOTIDE SEQUENCE [LARGE SCALE GENOMIC DNA]</scope>
    <source>
        <strain evidence="2 3">NCTC10485</strain>
    </source>
</reference>
<sequence length="76" mass="8259">MLGPLALDSPEAERLRSTLRAYYACGGSKVAASSTLLVHEKTVAYRLRQASRQLGVSIDDHRVDTEAALSVLSVMR</sequence>